<keyword evidence="6 10" id="KW-0157">Chromophore</keyword>
<evidence type="ECO:0000256" key="10">
    <source>
        <dbReference type="RuleBase" id="RU004182"/>
    </source>
</evidence>
<feature type="binding site" evidence="8">
    <location>
        <position position="279"/>
    </location>
    <ligand>
        <name>FAD</name>
        <dbReference type="ChEBI" id="CHEBI:57692"/>
    </ligand>
</feature>
<dbReference type="GO" id="GO:0000719">
    <property type="term" value="P:photoreactive repair"/>
    <property type="evidence" value="ECO:0007669"/>
    <property type="project" value="UniProtKB-ARBA"/>
</dbReference>
<name>A0A2W5QRQ1_ANCNO</name>
<evidence type="ECO:0000256" key="1">
    <source>
        <dbReference type="ARBA" id="ARBA00001932"/>
    </source>
</evidence>
<feature type="site" description="Electron transfer via tryptophanyl radical" evidence="9">
    <location>
        <position position="366"/>
    </location>
</feature>
<comment type="caution">
    <text evidence="12">The sequence shown here is derived from an EMBL/GenBank/DDBJ whole genome shotgun (WGS) entry which is preliminary data.</text>
</comment>
<organism evidence="12 13">
    <name type="scientific">Ancylobacter novellus</name>
    <name type="common">Thiobacillus novellus</name>
    <dbReference type="NCBI Taxonomy" id="921"/>
    <lineage>
        <taxon>Bacteria</taxon>
        <taxon>Pseudomonadati</taxon>
        <taxon>Pseudomonadota</taxon>
        <taxon>Alphaproteobacteria</taxon>
        <taxon>Hyphomicrobiales</taxon>
        <taxon>Xanthobacteraceae</taxon>
        <taxon>Ancylobacter</taxon>
    </lineage>
</organism>
<dbReference type="GO" id="GO:0003904">
    <property type="term" value="F:deoxyribodipyrimidine photo-lyase activity"/>
    <property type="evidence" value="ECO:0007669"/>
    <property type="project" value="UniProtKB-EC"/>
</dbReference>
<dbReference type="EMBL" id="QFQD01000077">
    <property type="protein sequence ID" value="PZQ79818.1"/>
    <property type="molecule type" value="Genomic_DNA"/>
</dbReference>
<dbReference type="InterPro" id="IPR014729">
    <property type="entry name" value="Rossmann-like_a/b/a_fold"/>
</dbReference>
<dbReference type="FunFam" id="1.10.579.10:FF:000003">
    <property type="entry name" value="Deoxyribodipyrimidine photo-lyase"/>
    <property type="match status" value="1"/>
</dbReference>
<comment type="catalytic activity">
    <reaction evidence="7">
        <text>cyclobutadipyrimidine (in DNA) = 2 pyrimidine residues (in DNA).</text>
        <dbReference type="EC" id="4.1.99.3"/>
    </reaction>
</comment>
<dbReference type="Gene3D" id="3.40.50.620">
    <property type="entry name" value="HUPs"/>
    <property type="match status" value="1"/>
</dbReference>
<sequence length="483" mass="54035">MTSPTSPAAALIWFRDDLRLQDNPALRAAQESGRPLVLVYVLDDESAGLRPLGGAARWWLGRSLAALAGDIEEKGGALILRRGAAGRVIPALAEEIGAGAVYWNRRYGAPEITVDTALKSTLTGLGLAVESFNSSLLQEPWTVATQAGGPFRVFTPYYRNASQREIRPVLRAGEAWRFAPAPDTELLADWSLEPTSPDWAGGLRASWTPGEDGARRQLAGFLDKGLDGYATLRDRPDLPHVSRLSPHLRFGEISPHQALAAIRHTEAAGEAKARDVEKFVSEMYWREFSYHLLFHYPDLATRNFNPRFDAFEWQNDATFEQAWRRGRTGYPIVDAGMRQLWQTGWMHNRVRMVVASFLIKHGLTDWRRGEDWFWDTLVDADPASNPASWQWVAGSGADAAPYFRIFNPVIQGEKFDPDGAYVRHFVPELTDVPAKFIHRPWEARPEILARAGVVLGETYPRPIVEHAAARERALERHARIGGD</sequence>
<comment type="cofactor">
    <cofactor evidence="1">
        <name>(6R)-5,10-methylene-5,6,7,8-tetrahydrofolate</name>
        <dbReference type="ChEBI" id="CHEBI:15636"/>
    </cofactor>
</comment>
<dbReference type="InterPro" id="IPR036134">
    <property type="entry name" value="Crypto/Photolyase_FAD-like_sf"/>
</dbReference>
<dbReference type="PANTHER" id="PTHR11455">
    <property type="entry name" value="CRYPTOCHROME"/>
    <property type="match status" value="1"/>
</dbReference>
<dbReference type="GO" id="GO:0009416">
    <property type="term" value="P:response to light stimulus"/>
    <property type="evidence" value="ECO:0007669"/>
    <property type="project" value="TreeGrafter"/>
</dbReference>
<evidence type="ECO:0000256" key="5">
    <source>
        <dbReference type="ARBA" id="ARBA00022827"/>
    </source>
</evidence>
<evidence type="ECO:0000256" key="4">
    <source>
        <dbReference type="ARBA" id="ARBA00022630"/>
    </source>
</evidence>
<dbReference type="PROSITE" id="PS00394">
    <property type="entry name" value="DNA_PHOTOLYASES_1_1"/>
    <property type="match status" value="1"/>
</dbReference>
<dbReference type="InterPro" id="IPR002081">
    <property type="entry name" value="Cryptochrome/DNA_photolyase_1"/>
</dbReference>
<proteinExistence type="inferred from homology"/>
<evidence type="ECO:0000256" key="6">
    <source>
        <dbReference type="ARBA" id="ARBA00022991"/>
    </source>
</evidence>
<keyword evidence="5 8" id="KW-0274">FAD</keyword>
<protein>
    <recommendedName>
        <fullName evidence="3">Deoxyribodipyrimidine photo-lyase</fullName>
        <ecNumber evidence="2">4.1.99.3</ecNumber>
    </recommendedName>
</protein>
<keyword evidence="4 8" id="KW-0285">Flavoprotein</keyword>
<comment type="cofactor">
    <cofactor evidence="8">
        <name>FAD</name>
        <dbReference type="ChEBI" id="CHEBI:57692"/>
    </cofactor>
    <text evidence="8">Binds 1 FAD per subunit.</text>
</comment>
<dbReference type="Gene3D" id="1.10.579.10">
    <property type="entry name" value="DNA Cyclobutane Dipyrimidine Photolyase, subunit A, domain 3"/>
    <property type="match status" value="1"/>
</dbReference>
<dbReference type="GO" id="GO:0071949">
    <property type="term" value="F:FAD binding"/>
    <property type="evidence" value="ECO:0007669"/>
    <property type="project" value="TreeGrafter"/>
</dbReference>
<evidence type="ECO:0000256" key="8">
    <source>
        <dbReference type="PIRSR" id="PIRSR602081-1"/>
    </source>
</evidence>
<feature type="site" description="Electron transfer via tryptophanyl radical" evidence="9">
    <location>
        <position position="389"/>
    </location>
</feature>
<dbReference type="InterPro" id="IPR005101">
    <property type="entry name" value="Cryptochr/Photolyase_FAD-bd"/>
</dbReference>
<keyword evidence="12" id="KW-0456">Lyase</keyword>
<gene>
    <name evidence="12" type="ORF">DI549_19110</name>
</gene>
<feature type="domain" description="Photolyase/cryptochrome alpha/beta" evidence="11">
    <location>
        <begin position="8"/>
        <end position="137"/>
    </location>
</feature>
<evidence type="ECO:0000313" key="13">
    <source>
        <dbReference type="Proteomes" id="UP000248887"/>
    </source>
</evidence>
<evidence type="ECO:0000256" key="2">
    <source>
        <dbReference type="ARBA" id="ARBA00013149"/>
    </source>
</evidence>
<feature type="binding site" evidence="8">
    <location>
        <position position="229"/>
    </location>
    <ligand>
        <name>FAD</name>
        <dbReference type="ChEBI" id="CHEBI:57692"/>
    </ligand>
</feature>
<dbReference type="PROSITE" id="PS51645">
    <property type="entry name" value="PHR_CRY_ALPHA_BETA"/>
    <property type="match status" value="1"/>
</dbReference>
<dbReference type="Pfam" id="PF03441">
    <property type="entry name" value="FAD_binding_7"/>
    <property type="match status" value="1"/>
</dbReference>
<dbReference type="Gene3D" id="1.25.40.80">
    <property type="match status" value="1"/>
</dbReference>
<dbReference type="SUPFAM" id="SSF52425">
    <property type="entry name" value="Cryptochrome/photolyase, N-terminal domain"/>
    <property type="match status" value="1"/>
</dbReference>
<dbReference type="AlphaFoldDB" id="A0A2W5QRQ1"/>
<feature type="binding site" evidence="8">
    <location>
        <begin position="379"/>
        <end position="381"/>
    </location>
    <ligand>
        <name>FAD</name>
        <dbReference type="ChEBI" id="CHEBI:57692"/>
    </ligand>
</feature>
<dbReference type="GO" id="GO:0003677">
    <property type="term" value="F:DNA binding"/>
    <property type="evidence" value="ECO:0007669"/>
    <property type="project" value="TreeGrafter"/>
</dbReference>
<dbReference type="InterPro" id="IPR036155">
    <property type="entry name" value="Crypto/Photolyase_N_sf"/>
</dbReference>
<comment type="similarity">
    <text evidence="10">Belongs to the DNA photolyase family.</text>
</comment>
<dbReference type="PANTHER" id="PTHR11455:SF9">
    <property type="entry name" value="CRYPTOCHROME CIRCADIAN CLOCK 5 ISOFORM X1"/>
    <property type="match status" value="1"/>
</dbReference>
<dbReference type="SUPFAM" id="SSF48173">
    <property type="entry name" value="Cryptochrome/photolyase FAD-binding domain"/>
    <property type="match status" value="1"/>
</dbReference>
<feature type="site" description="Electron transfer via tryptophanyl radical" evidence="9">
    <location>
        <position position="313"/>
    </location>
</feature>
<evidence type="ECO:0000313" key="12">
    <source>
        <dbReference type="EMBL" id="PZQ79818.1"/>
    </source>
</evidence>
<evidence type="ECO:0000256" key="9">
    <source>
        <dbReference type="PIRSR" id="PIRSR602081-2"/>
    </source>
</evidence>
<evidence type="ECO:0000256" key="3">
    <source>
        <dbReference type="ARBA" id="ARBA00014046"/>
    </source>
</evidence>
<accession>A0A2W5QRQ1</accession>
<evidence type="ECO:0000256" key="7">
    <source>
        <dbReference type="ARBA" id="ARBA00033999"/>
    </source>
</evidence>
<dbReference type="PRINTS" id="PR00147">
    <property type="entry name" value="DNAPHOTLYASE"/>
</dbReference>
<reference evidence="12 13" key="1">
    <citation type="submission" date="2017-08" db="EMBL/GenBank/DDBJ databases">
        <title>Infants hospitalized years apart are colonized by the same room-sourced microbial strains.</title>
        <authorList>
            <person name="Brooks B."/>
            <person name="Olm M.R."/>
            <person name="Firek B.A."/>
            <person name="Baker R."/>
            <person name="Thomas B.C."/>
            <person name="Morowitz M.J."/>
            <person name="Banfield J.F."/>
        </authorList>
    </citation>
    <scope>NUCLEOTIDE SEQUENCE [LARGE SCALE GENOMIC DNA]</scope>
    <source>
        <strain evidence="12">S2_005_001_R2_27</strain>
    </source>
</reference>
<dbReference type="Pfam" id="PF00875">
    <property type="entry name" value="DNA_photolyase"/>
    <property type="match status" value="1"/>
</dbReference>
<dbReference type="InterPro" id="IPR006050">
    <property type="entry name" value="DNA_photolyase_N"/>
</dbReference>
<dbReference type="Proteomes" id="UP000248887">
    <property type="component" value="Unassembled WGS sequence"/>
</dbReference>
<evidence type="ECO:0000259" key="11">
    <source>
        <dbReference type="PROSITE" id="PS51645"/>
    </source>
</evidence>
<dbReference type="InterPro" id="IPR018394">
    <property type="entry name" value="DNA_photolyase_1_CS_C"/>
</dbReference>
<dbReference type="EC" id="4.1.99.3" evidence="2"/>